<keyword evidence="2" id="KW-1185">Reference proteome</keyword>
<dbReference type="Proteomes" id="UP001165427">
    <property type="component" value="Unassembled WGS sequence"/>
</dbReference>
<sequence>MVGVLLCLGSAAAFSTHATDAYRSFDALEAAAGEAITVTVVFSNLEPADLRGFFFTEHIPVGLSVTTEAVMIGGVRVGYVYETGAVGDVYAGSVPHRWVLETPGDFTQDNPVAPSATVTIIYRLTSSDEGAFQLGAFNWAGYYRDALGAAFGHSEGADDVALVFAAGDGGGGGQSGSGGGGGGCFIISALY</sequence>
<evidence type="ECO:0000313" key="1">
    <source>
        <dbReference type="EMBL" id="MCJ8502994.1"/>
    </source>
</evidence>
<dbReference type="AlphaFoldDB" id="A0AA41UL43"/>
<protein>
    <recommendedName>
        <fullName evidence="3">DUF11 domain-containing protein</fullName>
    </recommendedName>
</protein>
<evidence type="ECO:0008006" key="3">
    <source>
        <dbReference type="Google" id="ProtNLM"/>
    </source>
</evidence>
<reference evidence="1" key="1">
    <citation type="submission" date="2022-04" db="EMBL/GenBank/DDBJ databases">
        <title>Desulfatitalea alkaliphila sp. nov., a novel anaerobic sulfate-reducing bacterium isolated from terrestrial mud volcano, Taman Peninsula, Russia.</title>
        <authorList>
            <person name="Khomyakova M.A."/>
            <person name="Merkel A.Y."/>
            <person name="Slobodkin A.I."/>
        </authorList>
    </citation>
    <scope>NUCLEOTIDE SEQUENCE</scope>
    <source>
        <strain evidence="1">M08but</strain>
    </source>
</reference>
<proteinExistence type="predicted"/>
<dbReference type="RefSeq" id="WP_246914644.1">
    <property type="nucleotide sequence ID" value="NZ_JALJRB010000039.1"/>
</dbReference>
<dbReference type="EMBL" id="JALJRB010000039">
    <property type="protein sequence ID" value="MCJ8502994.1"/>
    <property type="molecule type" value="Genomic_DNA"/>
</dbReference>
<comment type="caution">
    <text evidence="1">The sequence shown here is derived from an EMBL/GenBank/DDBJ whole genome shotgun (WGS) entry which is preliminary data.</text>
</comment>
<organism evidence="1 2">
    <name type="scientific">Desulfatitalea alkaliphila</name>
    <dbReference type="NCBI Taxonomy" id="2929485"/>
    <lineage>
        <taxon>Bacteria</taxon>
        <taxon>Pseudomonadati</taxon>
        <taxon>Thermodesulfobacteriota</taxon>
        <taxon>Desulfobacteria</taxon>
        <taxon>Desulfobacterales</taxon>
        <taxon>Desulfosarcinaceae</taxon>
        <taxon>Desulfatitalea</taxon>
    </lineage>
</organism>
<gene>
    <name evidence="1" type="ORF">MRX98_20630</name>
</gene>
<evidence type="ECO:0000313" key="2">
    <source>
        <dbReference type="Proteomes" id="UP001165427"/>
    </source>
</evidence>
<name>A0AA41UL43_9BACT</name>
<accession>A0AA41UL43</accession>